<protein>
    <submittedName>
        <fullName evidence="5">N-acetyltransferase</fullName>
    </submittedName>
</protein>
<dbReference type="SUPFAM" id="SSF55729">
    <property type="entry name" value="Acyl-CoA N-acyltransferases (Nat)"/>
    <property type="match status" value="1"/>
</dbReference>
<dbReference type="CDD" id="cd04301">
    <property type="entry name" value="NAT_SF"/>
    <property type="match status" value="1"/>
</dbReference>
<dbReference type="Proteomes" id="UP000216133">
    <property type="component" value="Unassembled WGS sequence"/>
</dbReference>
<keyword evidence="1 5" id="KW-0808">Transferase</keyword>
<dbReference type="GO" id="GO:0016747">
    <property type="term" value="F:acyltransferase activity, transferring groups other than amino-acyl groups"/>
    <property type="evidence" value="ECO:0007669"/>
    <property type="project" value="InterPro"/>
</dbReference>
<accession>A0A268RX55</accession>
<name>A0A268RX55_SHOCL</name>
<gene>
    <name evidence="5" type="ORF">CHH61_16850</name>
    <name evidence="4" type="ORF">CHH72_07730</name>
</gene>
<dbReference type="GeneID" id="86926800"/>
<evidence type="ECO:0000313" key="6">
    <source>
        <dbReference type="Proteomes" id="UP000216133"/>
    </source>
</evidence>
<dbReference type="EMBL" id="NPCC01000008">
    <property type="protein sequence ID" value="PAE89520.1"/>
    <property type="molecule type" value="Genomic_DNA"/>
</dbReference>
<dbReference type="Proteomes" id="UP000216207">
    <property type="component" value="Unassembled WGS sequence"/>
</dbReference>
<evidence type="ECO:0000256" key="1">
    <source>
        <dbReference type="ARBA" id="ARBA00022679"/>
    </source>
</evidence>
<comment type="caution">
    <text evidence="5">The sequence shown here is derived from an EMBL/GenBank/DDBJ whole genome shotgun (WGS) entry which is preliminary data.</text>
</comment>
<dbReference type="EMBL" id="NPBS01000090">
    <property type="protein sequence ID" value="PAF24822.1"/>
    <property type="molecule type" value="Genomic_DNA"/>
</dbReference>
<evidence type="ECO:0000259" key="3">
    <source>
        <dbReference type="PROSITE" id="PS51186"/>
    </source>
</evidence>
<reference evidence="6 7" key="1">
    <citation type="submission" date="2017-07" db="EMBL/GenBank/DDBJ databases">
        <title>Isolation and whole genome analysis of endospore-forming bacteria from heroin.</title>
        <authorList>
            <person name="Kalinowski J."/>
            <person name="Ahrens B."/>
            <person name="Al-Dilaimi A."/>
            <person name="Winkler A."/>
            <person name="Wibberg D."/>
            <person name="Schleenbecker U."/>
            <person name="Ruckert C."/>
            <person name="Wolfel R."/>
            <person name="Grass G."/>
        </authorList>
    </citation>
    <scope>NUCLEOTIDE SEQUENCE [LARGE SCALE GENOMIC DNA]</scope>
    <source>
        <strain evidence="5 6">7523-2</strain>
        <strain evidence="4 7">7539</strain>
    </source>
</reference>
<dbReference type="OMA" id="FAMVTHP"/>
<sequence length="152" mass="17623">MIEILELTSDTTTETTKRELTSLFEKQLHAIAGKKALSQIEKILEEALHPDSHVYFFIARLEGKAVAFAFFNTLTSFQKGGKYIWLNELYVEEAYRNQGIAKKLLLRIIYWAEQHKIKGIELETGMNNEATKALYNSLGFYDVVSKRYSFRF</sequence>
<dbReference type="InterPro" id="IPR050832">
    <property type="entry name" value="Bact_Acetyltransf"/>
</dbReference>
<evidence type="ECO:0000313" key="7">
    <source>
        <dbReference type="Proteomes" id="UP000216207"/>
    </source>
</evidence>
<evidence type="ECO:0000256" key="2">
    <source>
        <dbReference type="ARBA" id="ARBA00023315"/>
    </source>
</evidence>
<keyword evidence="2" id="KW-0012">Acyltransferase</keyword>
<dbReference type="Pfam" id="PF00583">
    <property type="entry name" value="Acetyltransf_1"/>
    <property type="match status" value="1"/>
</dbReference>
<evidence type="ECO:0000313" key="5">
    <source>
        <dbReference type="EMBL" id="PAF24822.1"/>
    </source>
</evidence>
<proteinExistence type="predicted"/>
<dbReference type="PROSITE" id="PS51186">
    <property type="entry name" value="GNAT"/>
    <property type="match status" value="1"/>
</dbReference>
<organism evidence="5 6">
    <name type="scientific">Shouchella clausii</name>
    <name type="common">Alkalihalobacillus clausii</name>
    <dbReference type="NCBI Taxonomy" id="79880"/>
    <lineage>
        <taxon>Bacteria</taxon>
        <taxon>Bacillati</taxon>
        <taxon>Bacillota</taxon>
        <taxon>Bacilli</taxon>
        <taxon>Bacillales</taxon>
        <taxon>Bacillaceae</taxon>
        <taxon>Shouchella</taxon>
    </lineage>
</organism>
<evidence type="ECO:0000313" key="4">
    <source>
        <dbReference type="EMBL" id="PAE89520.1"/>
    </source>
</evidence>
<dbReference type="Gene3D" id="3.40.630.30">
    <property type="match status" value="1"/>
</dbReference>
<feature type="domain" description="N-acetyltransferase" evidence="3">
    <location>
        <begin position="2"/>
        <end position="152"/>
    </location>
</feature>
<dbReference type="PANTHER" id="PTHR43877:SF2">
    <property type="entry name" value="AMINOALKYLPHOSPHONATE N-ACETYLTRANSFERASE-RELATED"/>
    <property type="match status" value="1"/>
</dbReference>
<dbReference type="RefSeq" id="WP_011247404.1">
    <property type="nucleotide sequence ID" value="NZ_BOQQ01000002.1"/>
</dbReference>
<dbReference type="InterPro" id="IPR000182">
    <property type="entry name" value="GNAT_dom"/>
</dbReference>
<dbReference type="AlphaFoldDB" id="A0A268RX55"/>
<dbReference type="InterPro" id="IPR016181">
    <property type="entry name" value="Acyl_CoA_acyltransferase"/>
</dbReference>
<dbReference type="PANTHER" id="PTHR43877">
    <property type="entry name" value="AMINOALKYLPHOSPHONATE N-ACETYLTRANSFERASE-RELATED-RELATED"/>
    <property type="match status" value="1"/>
</dbReference>